<keyword evidence="7" id="KW-1185">Reference proteome</keyword>
<dbReference type="SUPFAM" id="SSF64518">
    <property type="entry name" value="Phase 1 flagellin"/>
    <property type="match status" value="1"/>
</dbReference>
<name>A0ABS7F486_9PROT</name>
<evidence type="ECO:0000313" key="7">
    <source>
        <dbReference type="Proteomes" id="UP001519924"/>
    </source>
</evidence>
<keyword evidence="6" id="KW-0969">Cilium</keyword>
<dbReference type="Gene3D" id="1.20.1330.10">
    <property type="entry name" value="f41 fragment of flagellin, N-terminal domain"/>
    <property type="match status" value="1"/>
</dbReference>
<evidence type="ECO:0000259" key="5">
    <source>
        <dbReference type="Pfam" id="PF00700"/>
    </source>
</evidence>
<comment type="caution">
    <text evidence="6">The sequence shown here is derived from an EMBL/GenBank/DDBJ whole genome shotgun (WGS) entry which is preliminary data.</text>
</comment>
<feature type="domain" description="Flagellin C-terminal" evidence="5">
    <location>
        <begin position="296"/>
        <end position="380"/>
    </location>
</feature>
<proteinExistence type="inferred from homology"/>
<dbReference type="InterPro" id="IPR001029">
    <property type="entry name" value="Flagellin_N"/>
</dbReference>
<evidence type="ECO:0000256" key="2">
    <source>
        <dbReference type="ARBA" id="ARBA00023143"/>
    </source>
</evidence>
<evidence type="ECO:0000256" key="1">
    <source>
        <dbReference type="ARBA" id="ARBA00005709"/>
    </source>
</evidence>
<keyword evidence="2 3" id="KW-0975">Bacterial flagellum</keyword>
<dbReference type="Pfam" id="PF00669">
    <property type="entry name" value="Flagellin_N"/>
    <property type="match status" value="1"/>
</dbReference>
<dbReference type="InterPro" id="IPR046358">
    <property type="entry name" value="Flagellin_C"/>
</dbReference>
<keyword evidence="6" id="KW-0966">Cell projection</keyword>
<dbReference type="PRINTS" id="PR00207">
    <property type="entry name" value="FLAGELLIN"/>
</dbReference>
<dbReference type="PANTHER" id="PTHR42792">
    <property type="entry name" value="FLAGELLIN"/>
    <property type="match status" value="1"/>
</dbReference>
<evidence type="ECO:0000313" key="6">
    <source>
        <dbReference type="EMBL" id="MBW8270438.1"/>
    </source>
</evidence>
<protein>
    <recommendedName>
        <fullName evidence="3">Flagellin</fullName>
    </recommendedName>
</protein>
<keyword evidence="3" id="KW-0964">Secreted</keyword>
<dbReference type="Proteomes" id="UP001519924">
    <property type="component" value="Unassembled WGS sequence"/>
</dbReference>
<feature type="domain" description="Flagellin N-terminal" evidence="4">
    <location>
        <begin position="4"/>
        <end position="136"/>
    </location>
</feature>
<evidence type="ECO:0000259" key="4">
    <source>
        <dbReference type="Pfam" id="PF00669"/>
    </source>
</evidence>
<accession>A0ABS7F486</accession>
<comment type="subcellular location">
    <subcellularLocation>
        <location evidence="3">Secreted</location>
    </subcellularLocation>
    <subcellularLocation>
        <location evidence="3">Bacterial flagellum</location>
    </subcellularLocation>
</comment>
<dbReference type="Pfam" id="PF00700">
    <property type="entry name" value="Flagellin_C"/>
    <property type="match status" value="1"/>
</dbReference>
<dbReference type="EMBL" id="JAHZUY010000039">
    <property type="protein sequence ID" value="MBW8270438.1"/>
    <property type="molecule type" value="Genomic_DNA"/>
</dbReference>
<dbReference type="RefSeq" id="WP_220118175.1">
    <property type="nucleotide sequence ID" value="NZ_JAHZUY010000039.1"/>
</dbReference>
<comment type="function">
    <text evidence="3">Flagellin is the subunit protein which polymerizes to form the filaments of bacterial flagella.</text>
</comment>
<reference evidence="6 7" key="1">
    <citation type="submission" date="2021-08" db="EMBL/GenBank/DDBJ databases">
        <title>Caldovatus sediminis gen. nov., sp. nov., a moderately thermophilic bacterium isolated from a hot spring.</title>
        <authorList>
            <person name="Hu C.-J."/>
            <person name="Li W.-J."/>
            <person name="Xian W.-D."/>
        </authorList>
    </citation>
    <scope>NUCLEOTIDE SEQUENCE [LARGE SCALE GENOMIC DNA]</scope>
    <source>
        <strain evidence="6 7">SYSU G05006</strain>
    </source>
</reference>
<evidence type="ECO:0000256" key="3">
    <source>
        <dbReference type="RuleBase" id="RU362073"/>
    </source>
</evidence>
<organism evidence="6 7">
    <name type="scientific">Caldovatus aquaticus</name>
    <dbReference type="NCBI Taxonomy" id="2865671"/>
    <lineage>
        <taxon>Bacteria</taxon>
        <taxon>Pseudomonadati</taxon>
        <taxon>Pseudomonadota</taxon>
        <taxon>Alphaproteobacteria</taxon>
        <taxon>Acetobacterales</taxon>
        <taxon>Roseomonadaceae</taxon>
        <taxon>Caldovatus</taxon>
    </lineage>
</organism>
<dbReference type="InterPro" id="IPR001492">
    <property type="entry name" value="Flagellin"/>
</dbReference>
<keyword evidence="6" id="KW-0282">Flagellum</keyword>
<dbReference type="PANTHER" id="PTHR42792:SF2">
    <property type="entry name" value="FLAGELLIN"/>
    <property type="match status" value="1"/>
</dbReference>
<gene>
    <name evidence="6" type="ORF">K1J50_13200</name>
</gene>
<sequence>MSSINTNTAAMAAIRSLSVIAKDMATTQARVESGFRINKANDDPAVFAIAQNMRADLRGMTAVKDSLAFGRAALSTARDAATKISDELAKLKQTITQGQQQGLSATQMNAQIAAALDNIDAYANTADFNGVNLLTGGGALTIVRDITGNTTSVSAVDLRSGAGGLNLTGLNVNSGGFKLTFDNTLAIADGDGVTVTVGSTDFIFEFNDAGSTGLNAAAASGKVVRQIDIDTSTESNQQILGKLITAMQAEGINASFNNDGEIIIANASNVQLGTDGTAAATGMTASNITGATGAIAQVEGAIDTVGDALAMLGAKLQQIEGLQDFNQKLMDSVKEGLGALVDADLAEESARLSSLQTKQQLATQSLAIANQQSQALLSLFR</sequence>
<comment type="similarity">
    <text evidence="1 3">Belongs to the bacterial flagellin family.</text>
</comment>